<dbReference type="InterPro" id="IPR002525">
    <property type="entry name" value="Transp_IS110-like_N"/>
</dbReference>
<keyword evidence="3" id="KW-1185">Reference proteome</keyword>
<feature type="non-terminal residue" evidence="2">
    <location>
        <position position="89"/>
    </location>
</feature>
<organism evidence="2 3">
    <name type="scientific">Saccharopolyspora terrae</name>
    <dbReference type="NCBI Taxonomy" id="2530384"/>
    <lineage>
        <taxon>Bacteria</taxon>
        <taxon>Bacillati</taxon>
        <taxon>Actinomycetota</taxon>
        <taxon>Actinomycetes</taxon>
        <taxon>Pseudonocardiales</taxon>
        <taxon>Pseudonocardiaceae</taxon>
        <taxon>Saccharopolyspora</taxon>
    </lineage>
</organism>
<dbReference type="Pfam" id="PF01548">
    <property type="entry name" value="DEDD_Tnp_IS110"/>
    <property type="match status" value="1"/>
</dbReference>
<reference evidence="2 3" key="1">
    <citation type="submission" date="2019-03" db="EMBL/GenBank/DDBJ databases">
        <title>Draft genome sequences of novel Actinobacteria.</title>
        <authorList>
            <person name="Sahin N."/>
            <person name="Ay H."/>
            <person name="Saygin H."/>
        </authorList>
    </citation>
    <scope>NUCLEOTIDE SEQUENCE [LARGE SCALE GENOMIC DNA]</scope>
    <source>
        <strain evidence="2 3">16K309</strain>
    </source>
</reference>
<gene>
    <name evidence="2" type="ORF">E1181_31180</name>
</gene>
<dbReference type="GO" id="GO:0004803">
    <property type="term" value="F:transposase activity"/>
    <property type="evidence" value="ECO:0007669"/>
    <property type="project" value="InterPro"/>
</dbReference>
<dbReference type="GO" id="GO:0003677">
    <property type="term" value="F:DNA binding"/>
    <property type="evidence" value="ECO:0007669"/>
    <property type="project" value="InterPro"/>
</dbReference>
<proteinExistence type="predicted"/>
<protein>
    <submittedName>
        <fullName evidence="2">IS110 family transposase</fullName>
    </submittedName>
</protein>
<dbReference type="GO" id="GO:0006313">
    <property type="term" value="P:DNA transposition"/>
    <property type="evidence" value="ECO:0007669"/>
    <property type="project" value="InterPro"/>
</dbReference>
<dbReference type="RefSeq" id="WP_165944806.1">
    <property type="nucleotide sequence ID" value="NZ_SMKS01000160.1"/>
</dbReference>
<sequence>MAMLAELVDAVIGGDTHRDAHTLKMITPTGATIATLAVGNDESGFTSALAWIAEHAPGPRLVVGLEGTRSYGIGLARAVQAAGIAVVEV</sequence>
<dbReference type="Proteomes" id="UP000295674">
    <property type="component" value="Unassembled WGS sequence"/>
</dbReference>
<dbReference type="InterPro" id="IPR047650">
    <property type="entry name" value="Transpos_IS110"/>
</dbReference>
<dbReference type="EMBL" id="SMKS01000160">
    <property type="protein sequence ID" value="TDC97440.1"/>
    <property type="molecule type" value="Genomic_DNA"/>
</dbReference>
<dbReference type="PANTHER" id="PTHR33055:SF16">
    <property type="entry name" value="TRANSPOSASE FOR INSERTION SEQUENCE ELEMENT IS1547"/>
    <property type="match status" value="1"/>
</dbReference>
<feature type="domain" description="Transposase IS110-like N-terminal" evidence="1">
    <location>
        <begin position="12"/>
        <end position="88"/>
    </location>
</feature>
<evidence type="ECO:0000259" key="1">
    <source>
        <dbReference type="Pfam" id="PF01548"/>
    </source>
</evidence>
<name>A0A4R4UYZ9_9PSEU</name>
<accession>A0A4R4UYZ9</accession>
<dbReference type="AlphaFoldDB" id="A0A4R4UYZ9"/>
<comment type="caution">
    <text evidence="2">The sequence shown here is derived from an EMBL/GenBank/DDBJ whole genome shotgun (WGS) entry which is preliminary data.</text>
</comment>
<evidence type="ECO:0000313" key="3">
    <source>
        <dbReference type="Proteomes" id="UP000295674"/>
    </source>
</evidence>
<dbReference type="PANTHER" id="PTHR33055">
    <property type="entry name" value="TRANSPOSASE FOR INSERTION SEQUENCE ELEMENT IS1111A"/>
    <property type="match status" value="1"/>
</dbReference>
<evidence type="ECO:0000313" key="2">
    <source>
        <dbReference type="EMBL" id="TDC97440.1"/>
    </source>
</evidence>